<name>A0A2U1T014_9MICO</name>
<sequence>MSFLVFAAALFAVFFVWGLFWPRSQWRVLASWMRRDREAAEPGAAAYGAQRVISGIGVATFITVGTVTGITYVQALPTPEPPVTALQKMWGNAPEPVVVNRVIMGSDAADPSLVAEDILGYQIVDNVNHRPRYLAFLKEYDPPGSDDNILGGDPSLGFAALDSAELVVNVRVKAQCAPMEAVVIETETTVQIGIFSAIPEAVGSAHPGNGYCSGDAMVGPSLLIPINLGADVGERDVQNLDGSSMTRIAEIK</sequence>
<dbReference type="AlphaFoldDB" id="A0A2U1T014"/>
<dbReference type="InterPro" id="IPR045679">
    <property type="entry name" value="DUF6199"/>
</dbReference>
<accession>A0A2U1T014</accession>
<reference evidence="3" key="1">
    <citation type="submission" date="2018-04" db="EMBL/GenBank/DDBJ databases">
        <authorList>
            <person name="Liu S."/>
            <person name="Wang Z."/>
            <person name="Li J."/>
        </authorList>
    </citation>
    <scope>NUCLEOTIDE SEQUENCE [LARGE SCALE GENOMIC DNA]</scope>
    <source>
        <strain evidence="3">S1194</strain>
    </source>
</reference>
<keyword evidence="3" id="KW-1185">Reference proteome</keyword>
<evidence type="ECO:0000313" key="2">
    <source>
        <dbReference type="EMBL" id="PWB97225.1"/>
    </source>
</evidence>
<dbReference type="RefSeq" id="WP_108997221.1">
    <property type="nucleotide sequence ID" value="NZ_QEEX01000001.1"/>
</dbReference>
<feature type="domain" description="DUF6199" evidence="1">
    <location>
        <begin position="8"/>
        <end position="67"/>
    </location>
</feature>
<gene>
    <name evidence="2" type="ORF">DF220_04805</name>
</gene>
<organism evidence="2 3">
    <name type="scientific">Homoserinimonas hongtaonis</name>
    <dbReference type="NCBI Taxonomy" id="2079791"/>
    <lineage>
        <taxon>Bacteria</taxon>
        <taxon>Bacillati</taxon>
        <taxon>Actinomycetota</taxon>
        <taxon>Actinomycetes</taxon>
        <taxon>Micrococcales</taxon>
        <taxon>Microbacteriaceae</taxon>
        <taxon>Homoserinimonas</taxon>
    </lineage>
</organism>
<evidence type="ECO:0000313" key="3">
    <source>
        <dbReference type="Proteomes" id="UP000244978"/>
    </source>
</evidence>
<proteinExistence type="predicted"/>
<dbReference type="Proteomes" id="UP000244978">
    <property type="component" value="Unassembled WGS sequence"/>
</dbReference>
<dbReference type="EMBL" id="QEEX01000001">
    <property type="protein sequence ID" value="PWB97225.1"/>
    <property type="molecule type" value="Genomic_DNA"/>
</dbReference>
<protein>
    <recommendedName>
        <fullName evidence="1">DUF6199 domain-containing protein</fullName>
    </recommendedName>
</protein>
<dbReference type="Pfam" id="PF19701">
    <property type="entry name" value="DUF6199"/>
    <property type="match status" value="1"/>
</dbReference>
<evidence type="ECO:0000259" key="1">
    <source>
        <dbReference type="Pfam" id="PF19701"/>
    </source>
</evidence>
<comment type="caution">
    <text evidence="2">The sequence shown here is derived from an EMBL/GenBank/DDBJ whole genome shotgun (WGS) entry which is preliminary data.</text>
</comment>